<dbReference type="GO" id="GO:0005737">
    <property type="term" value="C:cytoplasm"/>
    <property type="evidence" value="ECO:0007669"/>
    <property type="project" value="TreeGrafter"/>
</dbReference>
<dbReference type="PANTHER" id="PTHR15032">
    <property type="entry name" value="N-ACYL-PHOSPHATIDYLETHANOLAMINE-HYDROLYZING PHOSPHOLIPASE D"/>
    <property type="match status" value="1"/>
</dbReference>
<reference evidence="3" key="1">
    <citation type="submission" date="2021-03" db="EMBL/GenBank/DDBJ databases">
        <title>novel species isolated from a fishpond in China.</title>
        <authorList>
            <person name="Lu H."/>
            <person name="Cai Z."/>
        </authorList>
    </citation>
    <scope>NUCLEOTIDE SEQUENCE</scope>
    <source>
        <strain evidence="3">JCM 30855</strain>
    </source>
</reference>
<dbReference type="GO" id="GO:0008270">
    <property type="term" value="F:zinc ion binding"/>
    <property type="evidence" value="ECO:0007669"/>
    <property type="project" value="InterPro"/>
</dbReference>
<organism evidence="3 4">
    <name type="scientific">Bowmanella dokdonensis</name>
    <dbReference type="NCBI Taxonomy" id="751969"/>
    <lineage>
        <taxon>Bacteria</taxon>
        <taxon>Pseudomonadati</taxon>
        <taxon>Pseudomonadota</taxon>
        <taxon>Gammaproteobacteria</taxon>
        <taxon>Alteromonadales</taxon>
        <taxon>Alteromonadaceae</taxon>
        <taxon>Bowmanella</taxon>
    </lineage>
</organism>
<evidence type="ECO:0000259" key="2">
    <source>
        <dbReference type="Pfam" id="PF12706"/>
    </source>
</evidence>
<name>A0A939DSQ6_9ALTE</name>
<dbReference type="AlphaFoldDB" id="A0A939DSQ6"/>
<dbReference type="PANTHER" id="PTHR15032:SF4">
    <property type="entry name" value="N-ACYL-PHOSPHATIDYLETHANOLAMINE-HYDROLYZING PHOSPHOLIPASE D"/>
    <property type="match status" value="1"/>
</dbReference>
<dbReference type="Proteomes" id="UP000664654">
    <property type="component" value="Unassembled WGS sequence"/>
</dbReference>
<evidence type="ECO:0000313" key="4">
    <source>
        <dbReference type="Proteomes" id="UP000664654"/>
    </source>
</evidence>
<feature type="chain" id="PRO_5037072923" evidence="1">
    <location>
        <begin position="27"/>
        <end position="372"/>
    </location>
</feature>
<dbReference type="PIRSF" id="PIRSF038896">
    <property type="entry name" value="NAPE-PLD"/>
    <property type="match status" value="1"/>
</dbReference>
<evidence type="ECO:0000256" key="1">
    <source>
        <dbReference type="SAM" id="SignalP"/>
    </source>
</evidence>
<dbReference type="InterPro" id="IPR001279">
    <property type="entry name" value="Metallo-B-lactamas"/>
</dbReference>
<accession>A0A939DSQ6</accession>
<evidence type="ECO:0000313" key="3">
    <source>
        <dbReference type="EMBL" id="MBN7827667.1"/>
    </source>
</evidence>
<dbReference type="Gene3D" id="3.60.15.10">
    <property type="entry name" value="Ribonuclease Z/Hydroxyacylglutathione hydrolase-like"/>
    <property type="match status" value="1"/>
</dbReference>
<sequence>MKKRLWTAGIILALFLGAAGVNNQLAAIGAEQAKTNSHFYEGKFHNAEAVTPTSLGRTLAIMLRFFTEEKVHAVPEQALPIQTISRVQLLALSDNELHLVKLGHSSVLLKVYKEFWLIDPVFAERASPFAFIGPKRFHQTPISIEELPNIDKVLISHNHYDHLDKAAVKQLSRKTGQFLVPLGVEADLIKWGLPEDKILSFDWWQEMHTDQGLIAFTPTRHFSGRGLSDANNSLWGSWVIKTAHQNVFFSGDSGYFQGFKQIGRKYGPFDLTLVETGAYDPDWPDVHMTPEQSLQAHLDLQGRVMMPIHNGTFDLAFHAWYEPLERISQLADQHNVRLSSPVPGQVLSLQQSLDTLRWWQPLIPSLQTAGGK</sequence>
<comment type="caution">
    <text evidence="3">The sequence shown here is derived from an EMBL/GenBank/DDBJ whole genome shotgun (WGS) entry which is preliminary data.</text>
</comment>
<gene>
    <name evidence="3" type="ORF">J0A66_20720</name>
</gene>
<dbReference type="Pfam" id="PF12706">
    <property type="entry name" value="Lactamase_B_2"/>
    <property type="match status" value="1"/>
</dbReference>
<feature type="domain" description="Metallo-beta-lactamase" evidence="2">
    <location>
        <begin position="117"/>
        <end position="309"/>
    </location>
</feature>
<dbReference type="InterPro" id="IPR024884">
    <property type="entry name" value="NAPE-PLD"/>
</dbReference>
<proteinExistence type="predicted"/>
<dbReference type="EMBL" id="JAFKCV010000023">
    <property type="protein sequence ID" value="MBN7827667.1"/>
    <property type="molecule type" value="Genomic_DNA"/>
</dbReference>
<dbReference type="InterPro" id="IPR036866">
    <property type="entry name" value="RibonucZ/Hydroxyglut_hydro"/>
</dbReference>
<dbReference type="RefSeq" id="WP_206575778.1">
    <property type="nucleotide sequence ID" value="NZ_JAFKCV010000023.1"/>
</dbReference>
<keyword evidence="1" id="KW-0732">Signal</keyword>
<feature type="signal peptide" evidence="1">
    <location>
        <begin position="1"/>
        <end position="26"/>
    </location>
</feature>
<keyword evidence="4" id="KW-1185">Reference proteome</keyword>
<protein>
    <submittedName>
        <fullName evidence="3">MBL fold metallo-hydrolase</fullName>
    </submittedName>
</protein>
<dbReference type="SUPFAM" id="SSF56281">
    <property type="entry name" value="Metallo-hydrolase/oxidoreductase"/>
    <property type="match status" value="1"/>
</dbReference>
<dbReference type="GO" id="GO:0070290">
    <property type="term" value="F:N-acylphosphatidylethanolamine-specific phospholipase D activity"/>
    <property type="evidence" value="ECO:0007669"/>
    <property type="project" value="InterPro"/>
</dbReference>